<keyword evidence="1" id="KW-0175">Coiled coil</keyword>
<evidence type="ECO:0000259" key="2">
    <source>
        <dbReference type="Pfam" id="PF19036"/>
    </source>
</evidence>
<dbReference type="Pfam" id="PF19037">
    <property type="entry name" value="Fuz_longin_2"/>
    <property type="match status" value="1"/>
</dbReference>
<dbReference type="Pfam" id="PF19036">
    <property type="entry name" value="Fuz_longin_1"/>
    <property type="match status" value="1"/>
</dbReference>
<dbReference type="Pfam" id="PF19038">
    <property type="entry name" value="Fuz_longin_3"/>
    <property type="match status" value="1"/>
</dbReference>
<feature type="domain" description="FUZ/MON1/HPS1 first Longin" evidence="2">
    <location>
        <begin position="2"/>
        <end position="149"/>
    </location>
</feature>
<dbReference type="GeneID" id="108740580"/>
<gene>
    <name evidence="6" type="primary">LOC108740580</name>
</gene>
<dbReference type="InterPro" id="IPR043970">
    <property type="entry name" value="FUZ/MON1/HPS1_longin_3"/>
</dbReference>
<dbReference type="FunCoup" id="A0A1W4XCB7">
    <property type="interactions" value="11"/>
</dbReference>
<accession>A0A1W4XCB7</accession>
<dbReference type="RefSeq" id="XP_018330447.1">
    <property type="nucleotide sequence ID" value="XM_018474945.2"/>
</dbReference>
<dbReference type="InterPro" id="IPR043971">
    <property type="entry name" value="FUZ/MON1/HPS1_longin_2"/>
</dbReference>
<dbReference type="STRING" id="224129.A0A1W4XCB7"/>
<dbReference type="CTD" id="3257"/>
<keyword evidence="5" id="KW-1185">Reference proteome</keyword>
<feature type="coiled-coil region" evidence="1">
    <location>
        <begin position="342"/>
        <end position="369"/>
    </location>
</feature>
<dbReference type="GO" id="GO:0031085">
    <property type="term" value="C:BLOC-3 complex"/>
    <property type="evidence" value="ECO:0007669"/>
    <property type="project" value="TreeGrafter"/>
</dbReference>
<reference evidence="6" key="1">
    <citation type="submission" date="2025-08" db="UniProtKB">
        <authorList>
            <consortium name="RefSeq"/>
        </authorList>
    </citation>
    <scope>IDENTIFICATION</scope>
    <source>
        <tissue evidence="6">Entire body</tissue>
    </source>
</reference>
<dbReference type="OrthoDB" id="10255234at2759"/>
<proteinExistence type="predicted"/>
<evidence type="ECO:0000259" key="4">
    <source>
        <dbReference type="Pfam" id="PF19038"/>
    </source>
</evidence>
<evidence type="ECO:0000259" key="3">
    <source>
        <dbReference type="Pfam" id="PF19037"/>
    </source>
</evidence>
<dbReference type="GO" id="GO:0005085">
    <property type="term" value="F:guanyl-nucleotide exchange factor activity"/>
    <property type="evidence" value="ECO:0007669"/>
    <property type="project" value="TreeGrafter"/>
</dbReference>
<dbReference type="InterPro" id="IPR043972">
    <property type="entry name" value="FUZ/MON1/HPS1_longin_1"/>
</dbReference>
<feature type="domain" description="FUZ/MON1/HPS1 second Longin" evidence="3">
    <location>
        <begin position="191"/>
        <end position="308"/>
    </location>
</feature>
<dbReference type="Proteomes" id="UP000192223">
    <property type="component" value="Unplaced"/>
</dbReference>
<dbReference type="PANTHER" id="PTHR12761:SF1">
    <property type="entry name" value="BLOC-3 COMPLEX MEMBER HPS1"/>
    <property type="match status" value="1"/>
</dbReference>
<name>A0A1W4XCB7_AGRPL</name>
<evidence type="ECO:0000313" key="6">
    <source>
        <dbReference type="RefSeq" id="XP_018330447.1"/>
    </source>
</evidence>
<sequence length="624" mass="71490">MKCILIFNALNDVIFLKYNKGFLNHINTYAKTQGLMPEKCAEMEDEEEVSLNVIVQIFSPLITSHRVMNCEFSNTYDSIECGEGIKLVFKECMGHLFVAISKDTIFSIKTWQRWCIGIVKFVCCMNIDLLRNKSYYSKLAGSLLECWENISNVDQSLKLEAVEQLIINSDLRSATLVILKDTVEQIKLRKAHALILVQNKLLSLYSSQNASELSSADLLLLILLNNAKKTELTTPPMLSETQMSLSESCFSQNSNSCSLSTQTELENIYSFYVFLTGYKPDPTCVPHVVHFIPITEEICLTILIESPRVSSTCIATYDTFIHLNVLQNLQNQRNFEMMKLAMHNLEVAVNILNTKLKNLKAQKVEINHKMITSRWKATKKAYDDFLKYGSDEAFMKSELALGNFADVLKKLFDAIGFDYDLVNSTKKTLKDATDVVRERLMPFNDMFRVKALKNFSLGSYLEQFPGLVHFVYIDRTSHRVVAPGLDISVNDDANEEFKKEVWQMIQFCQKHLQEGYLSLLWKNLTFKFAYFLWFEDVTGEVLKPVNASEAINKISKPGIINGDFYYKLKQSCFPKLSPNKVRCYELYSVHLKIVAPSLILDHMKKLTTTIWEIKGHSNNPIDLL</sequence>
<dbReference type="InterPro" id="IPR026053">
    <property type="entry name" value="HPS1"/>
</dbReference>
<dbReference type="GO" id="GO:0016192">
    <property type="term" value="P:vesicle-mediated transport"/>
    <property type="evidence" value="ECO:0007669"/>
    <property type="project" value="InterPro"/>
</dbReference>
<dbReference type="AlphaFoldDB" id="A0A1W4XCB7"/>
<evidence type="ECO:0000256" key="1">
    <source>
        <dbReference type="SAM" id="Coils"/>
    </source>
</evidence>
<feature type="domain" description="FUZ/MON1/HPS1 third Longin" evidence="4">
    <location>
        <begin position="466"/>
        <end position="612"/>
    </location>
</feature>
<dbReference type="PANTHER" id="PTHR12761">
    <property type="entry name" value="HERMANSKY-PUDLAK SYNDROME PROTEIN 1"/>
    <property type="match status" value="1"/>
</dbReference>
<organism evidence="5 6">
    <name type="scientific">Agrilus planipennis</name>
    <name type="common">Emerald ash borer</name>
    <name type="synonym">Agrilus marcopoli</name>
    <dbReference type="NCBI Taxonomy" id="224129"/>
    <lineage>
        <taxon>Eukaryota</taxon>
        <taxon>Metazoa</taxon>
        <taxon>Ecdysozoa</taxon>
        <taxon>Arthropoda</taxon>
        <taxon>Hexapoda</taxon>
        <taxon>Insecta</taxon>
        <taxon>Pterygota</taxon>
        <taxon>Neoptera</taxon>
        <taxon>Endopterygota</taxon>
        <taxon>Coleoptera</taxon>
        <taxon>Polyphaga</taxon>
        <taxon>Elateriformia</taxon>
        <taxon>Buprestoidea</taxon>
        <taxon>Buprestidae</taxon>
        <taxon>Agrilinae</taxon>
        <taxon>Agrilus</taxon>
    </lineage>
</organism>
<dbReference type="KEGG" id="apln:108740580"/>
<dbReference type="InParanoid" id="A0A1W4XCB7"/>
<evidence type="ECO:0000313" key="5">
    <source>
        <dbReference type="Proteomes" id="UP000192223"/>
    </source>
</evidence>
<protein>
    <submittedName>
        <fullName evidence="6">Hermansky-Pudlak syndrome 1 protein homolog</fullName>
    </submittedName>
</protein>